<evidence type="ECO:0000313" key="1">
    <source>
        <dbReference type="EMBL" id="OXZ27980.1"/>
    </source>
</evidence>
<accession>A0A233V6H3</accession>
<dbReference type="NCBIfam" id="TIGR03309">
    <property type="entry name" value="matur_yqeB"/>
    <property type="match status" value="1"/>
</dbReference>
<dbReference type="EMBL" id="NDYC01000018">
    <property type="protein sequence ID" value="OXZ27980.1"/>
    <property type="molecule type" value="Genomic_DNA"/>
</dbReference>
<comment type="caution">
    <text evidence="1">The sequence shown here is derived from an EMBL/GenBank/DDBJ whole genome shotgun (WGS) entry which is preliminary data.</text>
</comment>
<dbReference type="InterPro" id="IPR017695">
    <property type="entry name" value="Se-dep_Mo_hydrolase_YqeB"/>
</dbReference>
<proteinExistence type="predicted"/>
<dbReference type="Proteomes" id="UP000215413">
    <property type="component" value="Unassembled WGS sequence"/>
</dbReference>
<dbReference type="AlphaFoldDB" id="A0A233V6H3"/>
<gene>
    <name evidence="1" type="ORF">B9N49_03325</name>
</gene>
<name>A0A233V6H3_FINMA</name>
<reference evidence="2" key="1">
    <citation type="submission" date="2017-04" db="EMBL/GenBank/DDBJ databases">
        <title>Finegoldia magna isolated from orthopedic joint implant-associated infections.</title>
        <authorList>
            <person name="Bjorklund S."/>
            <person name="Bruggemann H."/>
            <person name="Jensen A."/>
            <person name="Hellmark B."/>
            <person name="Soderquist B."/>
        </authorList>
    </citation>
    <scope>NUCLEOTIDE SEQUENCE [LARGE SCALE GENOMIC DNA]</scope>
    <source>
        <strain evidence="2">CCUG 54800</strain>
    </source>
</reference>
<evidence type="ECO:0000313" key="2">
    <source>
        <dbReference type="Proteomes" id="UP000215413"/>
    </source>
</evidence>
<dbReference type="RefSeq" id="WP_094205508.1">
    <property type="nucleotide sequence ID" value="NZ_JAWGQT010000020.1"/>
</dbReference>
<organism evidence="1 2">
    <name type="scientific">Finegoldia magna</name>
    <name type="common">Peptostreptococcus magnus</name>
    <dbReference type="NCBI Taxonomy" id="1260"/>
    <lineage>
        <taxon>Bacteria</taxon>
        <taxon>Bacillati</taxon>
        <taxon>Bacillota</taxon>
        <taxon>Tissierellia</taxon>
        <taxon>Tissierellales</taxon>
        <taxon>Peptoniphilaceae</taxon>
        <taxon>Finegoldia</taxon>
    </lineage>
</organism>
<protein>
    <submittedName>
        <fullName evidence="1">Molybdenum hydroxylase</fullName>
    </submittedName>
</protein>
<sequence>MQKICLVRGAGDIATGTIQKLVRAGFKCVVTEVSNPSSIRRKVSLSEAVYEKKTVVEDIEAVLCENLDEIGQYLELYNPVIIVDPKLTILNKMKFDVVVDAILAKKNTGLKKEMAEITIGLGPGFEAGVDCDIVIETMRGHDLARIIEQGFAKKNTSIPGIIDGFSNERVIYSDFDGQFTHIKSISDIVNKEEIIAKVGDNYIRATLDGVIRGMIRDNFEVKKGLKIIDIDPRYEEVENCFTISDKARAIGGAVLEAIMMLENRREKYAK</sequence>